<keyword evidence="3" id="KW-1185">Reference proteome</keyword>
<dbReference type="PANTHER" id="PTHR36152:SF1">
    <property type="entry name" value="UBIQUITIN-LIKE DOMAIN-CONTAINING PROTEIN"/>
    <property type="match status" value="1"/>
</dbReference>
<keyword evidence="1" id="KW-0732">Signal</keyword>
<gene>
    <name evidence="2" type="ORF">GON05_37320</name>
</gene>
<accession>A0ABW9UL46</accession>
<dbReference type="SUPFAM" id="SSF141452">
    <property type="entry name" value="Hcp1-like"/>
    <property type="match status" value="1"/>
</dbReference>
<dbReference type="PANTHER" id="PTHR36152">
    <property type="entry name" value="CYTOPLASMIC PROTEIN-RELATED"/>
    <property type="match status" value="1"/>
</dbReference>
<organism evidence="2 3">
    <name type="scientific">Paenibacillus anseongense</name>
    <dbReference type="NCBI Taxonomy" id="2682845"/>
    <lineage>
        <taxon>Bacteria</taxon>
        <taxon>Bacillati</taxon>
        <taxon>Bacillota</taxon>
        <taxon>Bacilli</taxon>
        <taxon>Bacillales</taxon>
        <taxon>Paenibacillaceae</taxon>
        <taxon>Paenibacillus</taxon>
    </lineage>
</organism>
<evidence type="ECO:0000313" key="3">
    <source>
        <dbReference type="Proteomes" id="UP000467637"/>
    </source>
</evidence>
<evidence type="ECO:0000313" key="2">
    <source>
        <dbReference type="EMBL" id="MVQ40256.1"/>
    </source>
</evidence>
<dbReference type="Gene3D" id="2.30.110.20">
    <property type="entry name" value="Hcp1-like"/>
    <property type="match status" value="1"/>
</dbReference>
<reference evidence="2 3" key="1">
    <citation type="submission" date="2019-12" db="EMBL/GenBank/DDBJ databases">
        <authorList>
            <person name="Huq M.A."/>
        </authorList>
    </citation>
    <scope>NUCLEOTIDE SEQUENCE [LARGE SCALE GENOMIC DNA]</scope>
    <source>
        <strain evidence="2 3">MAH-34</strain>
    </source>
</reference>
<evidence type="ECO:0008006" key="4">
    <source>
        <dbReference type="Google" id="ProtNLM"/>
    </source>
</evidence>
<sequence length="187" mass="20324">MGLSKFRKQAFIFFILSVLVLAFSVVPAAAASDDYDIFLKLDGINGDSITRGYEKWIQLNDFSFEVTNKATVAVGSGSAAGKATAQPISINKNFDSASIPLFLNTTTGKAIEKGQIVFVKNTGNERQVSLVIDLEKVLVSNFSLYDTHESIELTYGAITFKYNVVGPDGKTTSTVTGGWDFTKNQKK</sequence>
<protein>
    <recommendedName>
        <fullName evidence="4">Type VI secretion system tube protein Hcp</fullName>
    </recommendedName>
</protein>
<dbReference type="EMBL" id="WSEM01000039">
    <property type="protein sequence ID" value="MVQ40256.1"/>
    <property type="molecule type" value="Genomic_DNA"/>
</dbReference>
<feature type="chain" id="PRO_5046835518" description="Type VI secretion system tube protein Hcp" evidence="1">
    <location>
        <begin position="31"/>
        <end position="187"/>
    </location>
</feature>
<evidence type="ECO:0000256" key="1">
    <source>
        <dbReference type="SAM" id="SignalP"/>
    </source>
</evidence>
<dbReference type="Proteomes" id="UP000467637">
    <property type="component" value="Unassembled WGS sequence"/>
</dbReference>
<name>A0ABW9UL46_9BACL</name>
<dbReference type="InterPro" id="IPR053165">
    <property type="entry name" value="HSI-I_assembly_Hcp1"/>
</dbReference>
<comment type="caution">
    <text evidence="2">The sequence shown here is derived from an EMBL/GenBank/DDBJ whole genome shotgun (WGS) entry which is preliminary data.</text>
</comment>
<proteinExistence type="predicted"/>
<dbReference type="Pfam" id="PF05638">
    <property type="entry name" value="T6SS_HCP"/>
    <property type="match status" value="1"/>
</dbReference>
<dbReference type="InterPro" id="IPR008514">
    <property type="entry name" value="T6SS_Hcp"/>
</dbReference>
<feature type="signal peptide" evidence="1">
    <location>
        <begin position="1"/>
        <end position="30"/>
    </location>
</feature>
<dbReference type="InterPro" id="IPR036624">
    <property type="entry name" value="Hcp1-lik_sf"/>
</dbReference>